<organism evidence="5 6">
    <name type="scientific">Piscinibacter terrae</name>
    <dbReference type="NCBI Taxonomy" id="2496871"/>
    <lineage>
        <taxon>Bacteria</taxon>
        <taxon>Pseudomonadati</taxon>
        <taxon>Pseudomonadota</taxon>
        <taxon>Betaproteobacteria</taxon>
        <taxon>Burkholderiales</taxon>
        <taxon>Sphaerotilaceae</taxon>
        <taxon>Piscinibacter</taxon>
    </lineage>
</organism>
<dbReference type="GO" id="GO:0006355">
    <property type="term" value="P:regulation of DNA-templated transcription"/>
    <property type="evidence" value="ECO:0007669"/>
    <property type="project" value="InterPro"/>
</dbReference>
<dbReference type="InterPro" id="IPR005143">
    <property type="entry name" value="TF_LuxR_autoind-bd_dom"/>
</dbReference>
<evidence type="ECO:0000259" key="4">
    <source>
        <dbReference type="PROSITE" id="PS50043"/>
    </source>
</evidence>
<evidence type="ECO:0000313" key="5">
    <source>
        <dbReference type="EMBL" id="RQP24300.1"/>
    </source>
</evidence>
<dbReference type="PANTHER" id="PTHR44688:SF16">
    <property type="entry name" value="DNA-BINDING TRANSCRIPTIONAL ACTIVATOR DEVR_DOSR"/>
    <property type="match status" value="1"/>
</dbReference>
<dbReference type="PROSITE" id="PS50043">
    <property type="entry name" value="HTH_LUXR_2"/>
    <property type="match status" value="1"/>
</dbReference>
<feature type="domain" description="HTH luxR-type" evidence="4">
    <location>
        <begin position="137"/>
        <end position="202"/>
    </location>
</feature>
<reference evidence="5 6" key="2">
    <citation type="submission" date="2018-12" db="EMBL/GenBank/DDBJ databases">
        <title>Rhizobacter gummiphilus sp. nov., a rubber-degrading bacterium isolated from the soil of a botanical garden in Japan.</title>
        <authorList>
            <person name="Shunsuke S.S."/>
        </authorList>
    </citation>
    <scope>NUCLEOTIDE SEQUENCE [LARGE SCALE GENOMIC DNA]</scope>
    <source>
        <strain evidence="5 6">S-16</strain>
    </source>
</reference>
<dbReference type="Proteomes" id="UP000267464">
    <property type="component" value="Unassembled WGS sequence"/>
</dbReference>
<dbReference type="SUPFAM" id="SSF75516">
    <property type="entry name" value="Pheromone-binding domain of LuxR-like quorum-sensing transcription factors"/>
    <property type="match status" value="1"/>
</dbReference>
<evidence type="ECO:0000256" key="1">
    <source>
        <dbReference type="ARBA" id="ARBA00023015"/>
    </source>
</evidence>
<dbReference type="Gene3D" id="3.30.450.80">
    <property type="entry name" value="Transcription factor LuxR-like, autoinducer-binding domain"/>
    <property type="match status" value="1"/>
</dbReference>
<dbReference type="Pfam" id="PF03472">
    <property type="entry name" value="Autoind_bind"/>
    <property type="match status" value="1"/>
</dbReference>
<dbReference type="PANTHER" id="PTHR44688">
    <property type="entry name" value="DNA-BINDING TRANSCRIPTIONAL ACTIVATOR DEVR_DOSR"/>
    <property type="match status" value="1"/>
</dbReference>
<accession>A0A3N7HQ30</accession>
<evidence type="ECO:0000256" key="3">
    <source>
        <dbReference type="ARBA" id="ARBA00023163"/>
    </source>
</evidence>
<dbReference type="GO" id="GO:0003677">
    <property type="term" value="F:DNA binding"/>
    <property type="evidence" value="ECO:0007669"/>
    <property type="project" value="UniProtKB-KW"/>
</dbReference>
<proteinExistence type="predicted"/>
<dbReference type="InterPro" id="IPR000792">
    <property type="entry name" value="Tscrpt_reg_LuxR_C"/>
</dbReference>
<dbReference type="EMBL" id="QUSW01000003">
    <property type="protein sequence ID" value="RQP24300.1"/>
    <property type="molecule type" value="Genomic_DNA"/>
</dbReference>
<dbReference type="AlphaFoldDB" id="A0A3N7HQ30"/>
<dbReference type="Pfam" id="PF00196">
    <property type="entry name" value="GerE"/>
    <property type="match status" value="1"/>
</dbReference>
<keyword evidence="1" id="KW-0805">Transcription regulation</keyword>
<dbReference type="InterPro" id="IPR036693">
    <property type="entry name" value="TF_LuxR_autoind-bd_dom_sf"/>
</dbReference>
<dbReference type="InterPro" id="IPR036388">
    <property type="entry name" value="WH-like_DNA-bd_sf"/>
</dbReference>
<comment type="caution">
    <text evidence="5">The sequence shown here is derived from an EMBL/GenBank/DDBJ whole genome shotgun (WGS) entry which is preliminary data.</text>
</comment>
<keyword evidence="3" id="KW-0804">Transcription</keyword>
<dbReference type="OrthoDB" id="9774661at2"/>
<dbReference type="RefSeq" id="WP_124540823.1">
    <property type="nucleotide sequence ID" value="NZ_QUSW01000003.1"/>
</dbReference>
<protein>
    <submittedName>
        <fullName evidence="5">LuxR family transcriptional regulator</fullName>
    </submittedName>
</protein>
<dbReference type="SMART" id="SM00421">
    <property type="entry name" value="HTH_LUXR"/>
    <property type="match status" value="1"/>
</dbReference>
<gene>
    <name evidence="5" type="ORF">DZC73_13420</name>
</gene>
<dbReference type="InterPro" id="IPR016032">
    <property type="entry name" value="Sig_transdc_resp-reg_C-effctor"/>
</dbReference>
<dbReference type="Gene3D" id="1.10.10.10">
    <property type="entry name" value="Winged helix-like DNA-binding domain superfamily/Winged helix DNA-binding domain"/>
    <property type="match status" value="1"/>
</dbReference>
<keyword evidence="6" id="KW-1185">Reference proteome</keyword>
<evidence type="ECO:0000256" key="2">
    <source>
        <dbReference type="ARBA" id="ARBA00023125"/>
    </source>
</evidence>
<dbReference type="SUPFAM" id="SSF46894">
    <property type="entry name" value="C-terminal effector domain of the bipartite response regulators"/>
    <property type="match status" value="1"/>
</dbReference>
<keyword evidence="2" id="KW-0238">DNA-binding</keyword>
<dbReference type="PRINTS" id="PR00038">
    <property type="entry name" value="HTHLUXR"/>
</dbReference>
<evidence type="ECO:0000313" key="6">
    <source>
        <dbReference type="Proteomes" id="UP000267464"/>
    </source>
</evidence>
<reference evidence="5 6" key="1">
    <citation type="submission" date="2018-08" db="EMBL/GenBank/DDBJ databases">
        <authorList>
            <person name="Khan S.A."/>
            <person name="Jeon C.O."/>
            <person name="Chun B.H."/>
            <person name="Jeong S.E."/>
        </authorList>
    </citation>
    <scope>NUCLEOTIDE SEQUENCE [LARGE SCALE GENOMIC DNA]</scope>
    <source>
        <strain evidence="5 6">S-16</strain>
    </source>
</reference>
<dbReference type="CDD" id="cd06170">
    <property type="entry name" value="LuxR_C_like"/>
    <property type="match status" value="1"/>
</dbReference>
<sequence length="205" mass="22695">MTASVIVDVGDGQTEWASVDNMPRAYVPFGSSRELGKIDPVCQHCKRSSRPIIWDRRTYAAAGHLGKWEHQAPFGYASGVAQAFHFPRGIHFFIGIDRFGELPSDPTESGRLLADLSLFASLVQEPALAVLLPELRDAANEVALTLREMECLQWTMEGKTAWEVGQILSISEQTAVRHLNNATHKLGCANKHHAVIRALRQGILR</sequence>
<name>A0A3N7HQ30_9BURK</name>